<protein>
    <recommendedName>
        <fullName evidence="9">Probable proline--tRNA ligase, mitochondrial</fullName>
        <ecNumber evidence="1">6.1.1.15</ecNumber>
    </recommendedName>
    <alternativeName>
        <fullName evidence="7">Prolyl-tRNA synthetase</fullName>
    </alternativeName>
</protein>
<accession>A0AAR5QH60</accession>
<dbReference type="PANTHER" id="PTHR42753">
    <property type="entry name" value="MITOCHONDRIAL RIBOSOME PROTEIN L39/PROLYL-TRNA LIGASE FAMILY MEMBER"/>
    <property type="match status" value="1"/>
</dbReference>
<dbReference type="InterPro" id="IPR050062">
    <property type="entry name" value="Pro-tRNA_synthetase"/>
</dbReference>
<evidence type="ECO:0000256" key="9">
    <source>
        <dbReference type="ARBA" id="ARBA00071545"/>
    </source>
</evidence>
<evidence type="ECO:0000256" key="7">
    <source>
        <dbReference type="ARBA" id="ARBA00029731"/>
    </source>
</evidence>
<keyword evidence="5" id="KW-0648">Protein biosynthesis</keyword>
<organism evidence="11 12">
    <name type="scientific">Dendroctonus ponderosae</name>
    <name type="common">Mountain pine beetle</name>
    <dbReference type="NCBI Taxonomy" id="77166"/>
    <lineage>
        <taxon>Eukaryota</taxon>
        <taxon>Metazoa</taxon>
        <taxon>Ecdysozoa</taxon>
        <taxon>Arthropoda</taxon>
        <taxon>Hexapoda</taxon>
        <taxon>Insecta</taxon>
        <taxon>Pterygota</taxon>
        <taxon>Neoptera</taxon>
        <taxon>Endopterygota</taxon>
        <taxon>Coleoptera</taxon>
        <taxon>Polyphaga</taxon>
        <taxon>Cucujiformia</taxon>
        <taxon>Curculionidae</taxon>
        <taxon>Scolytinae</taxon>
        <taxon>Dendroctonus</taxon>
    </lineage>
</organism>
<evidence type="ECO:0000256" key="6">
    <source>
        <dbReference type="ARBA" id="ARBA00023146"/>
    </source>
</evidence>
<evidence type="ECO:0000256" key="8">
    <source>
        <dbReference type="ARBA" id="ARBA00047671"/>
    </source>
</evidence>
<evidence type="ECO:0000256" key="3">
    <source>
        <dbReference type="ARBA" id="ARBA00022741"/>
    </source>
</evidence>
<feature type="domain" description="Aminoacyl-transfer RNA synthetases class-II family profile" evidence="10">
    <location>
        <begin position="24"/>
        <end position="323"/>
    </location>
</feature>
<dbReference type="CDD" id="cd00779">
    <property type="entry name" value="ProRS_core_prok"/>
    <property type="match status" value="1"/>
</dbReference>
<dbReference type="AlphaFoldDB" id="A0AAR5QH60"/>
<dbReference type="GeneID" id="109546163"/>
<dbReference type="GO" id="GO:0005739">
    <property type="term" value="C:mitochondrion"/>
    <property type="evidence" value="ECO:0007669"/>
    <property type="project" value="TreeGrafter"/>
</dbReference>
<dbReference type="Gene3D" id="3.40.50.800">
    <property type="entry name" value="Anticodon-binding domain"/>
    <property type="match status" value="1"/>
</dbReference>
<evidence type="ECO:0000256" key="5">
    <source>
        <dbReference type="ARBA" id="ARBA00022917"/>
    </source>
</evidence>
<dbReference type="GeneID" id="125504341"/>
<dbReference type="GO" id="GO:0004827">
    <property type="term" value="F:proline-tRNA ligase activity"/>
    <property type="evidence" value="ECO:0007669"/>
    <property type="project" value="UniProtKB-EC"/>
</dbReference>
<dbReference type="InterPro" id="IPR033730">
    <property type="entry name" value="ProRS_core_prok"/>
</dbReference>
<dbReference type="RefSeq" id="XP_019772568.1">
    <property type="nucleotide sequence ID" value="XM_019917009.2"/>
</dbReference>
<keyword evidence="3" id="KW-0547">Nucleotide-binding</keyword>
<dbReference type="InterPro" id="IPR002314">
    <property type="entry name" value="aa-tRNA-synt_IIb"/>
</dbReference>
<dbReference type="InterPro" id="IPR002316">
    <property type="entry name" value="Pro-tRNA-ligase_IIa"/>
</dbReference>
<dbReference type="FunFam" id="3.30.930.10:FF:000042">
    <property type="entry name" value="probable proline--tRNA ligase, mitochondrial"/>
    <property type="match status" value="1"/>
</dbReference>
<reference evidence="11" key="2">
    <citation type="submission" date="2024-08" db="UniProtKB">
        <authorList>
            <consortium name="EnsemblMetazoa"/>
        </authorList>
    </citation>
    <scope>IDENTIFICATION</scope>
</reference>
<dbReference type="Proteomes" id="UP000019118">
    <property type="component" value="Unassembled WGS sequence"/>
</dbReference>
<dbReference type="GO" id="GO:0006433">
    <property type="term" value="P:prolyl-tRNA aminoacylation"/>
    <property type="evidence" value="ECO:0007669"/>
    <property type="project" value="InterPro"/>
</dbReference>
<dbReference type="PANTHER" id="PTHR42753:SF10">
    <property type="entry name" value="PROLINE--TRNA LIGASE, MITOCHONDRIAL-RELATED"/>
    <property type="match status" value="1"/>
</dbReference>
<keyword evidence="4" id="KW-0067">ATP-binding</keyword>
<keyword evidence="6" id="KW-0030">Aminoacyl-tRNA synthetase</keyword>
<reference evidence="12" key="1">
    <citation type="journal article" date="2013" name="Genome Biol.">
        <title>Draft genome of the mountain pine beetle, Dendroctonus ponderosae Hopkins, a major forest pest.</title>
        <authorList>
            <person name="Keeling C.I."/>
            <person name="Yuen M.M."/>
            <person name="Liao N.Y."/>
            <person name="Docking T.R."/>
            <person name="Chan S.K."/>
            <person name="Taylor G.A."/>
            <person name="Palmquist D.L."/>
            <person name="Jackman S.D."/>
            <person name="Nguyen A."/>
            <person name="Li M."/>
            <person name="Henderson H."/>
            <person name="Janes J.K."/>
            <person name="Zhao Y."/>
            <person name="Pandoh P."/>
            <person name="Moore R."/>
            <person name="Sperling F.A."/>
            <person name="Huber D.P."/>
            <person name="Birol I."/>
            <person name="Jones S.J."/>
            <person name="Bohlmann J."/>
        </authorList>
    </citation>
    <scope>NUCLEOTIDE SEQUENCE</scope>
</reference>
<evidence type="ECO:0000259" key="10">
    <source>
        <dbReference type="PROSITE" id="PS50862"/>
    </source>
</evidence>
<dbReference type="EnsemblMetazoa" id="XM_019917009.1">
    <property type="protein sequence ID" value="XP_019772568.1"/>
    <property type="gene ID" value="LOC109546163"/>
</dbReference>
<evidence type="ECO:0000256" key="1">
    <source>
        <dbReference type="ARBA" id="ARBA00012831"/>
    </source>
</evidence>
<dbReference type="SUPFAM" id="SSF55681">
    <property type="entry name" value="Class II aaRS and biotin synthetases"/>
    <property type="match status" value="1"/>
</dbReference>
<dbReference type="Gene3D" id="3.30.930.10">
    <property type="entry name" value="Bira Bifunctional Protein, Domain 2"/>
    <property type="match status" value="1"/>
</dbReference>
<evidence type="ECO:0000256" key="4">
    <source>
        <dbReference type="ARBA" id="ARBA00022840"/>
    </source>
</evidence>
<dbReference type="KEGG" id="dpa:109546163"/>
<dbReference type="SUPFAM" id="SSF52954">
    <property type="entry name" value="Class II aaRS ABD-related"/>
    <property type="match status" value="1"/>
</dbReference>
<keyword evidence="12" id="KW-1185">Reference proteome</keyword>
<sequence length="445" mass="50485">MERLSKVFQPITAIGKNHQRTHKDFTSKSHRLMIELGIIQQALPGCFHILPMGLRALNKIVNIVDEEMQRIGGQKTCFPTLVKSNLWERSGRAVEMGPELITLNDRHDQKYILGPTHEETAANLISTLGTTSYKKFPLLLYQITSKFRDELKPRFGLIRGREFLMKDMYSFDVDQENALKTYNTICQSYDRVFQRIGVDFVKVLGDSGAMGGNLSHEYHYPAAIGDDKILLCHQCNHATNTELTGKHKCSKCGESENISIESAIEVGHTFLLGDKYSKPLKSVYLNENGKPEDLQMGSYGIGVSRILGAVLECLSSEEELRWPDSIAPYNVVIITPKKGSKEDQLIGNLGENLYRNLESFMPNLKNDIILDDRTEWTIGRRLLDCKRTGIRYIIVLNKNSCETPPRYELNDIVKNVQLNLHESDIVSYINKNGQLDNERLKSSSN</sequence>
<evidence type="ECO:0000313" key="11">
    <source>
        <dbReference type="EnsemblMetazoa" id="XP_019772568.1"/>
    </source>
</evidence>
<dbReference type="PRINTS" id="PR01046">
    <property type="entry name" value="TRNASYNTHPRO"/>
</dbReference>
<keyword evidence="2" id="KW-0436">Ligase</keyword>
<dbReference type="GO" id="GO:0005524">
    <property type="term" value="F:ATP binding"/>
    <property type="evidence" value="ECO:0007669"/>
    <property type="project" value="UniProtKB-KW"/>
</dbReference>
<evidence type="ECO:0000313" key="12">
    <source>
        <dbReference type="Proteomes" id="UP000019118"/>
    </source>
</evidence>
<dbReference type="InterPro" id="IPR036621">
    <property type="entry name" value="Anticodon-bd_dom_sf"/>
</dbReference>
<comment type="catalytic activity">
    <reaction evidence="8">
        <text>tRNA(Pro) + L-proline + ATP = L-prolyl-tRNA(Pro) + AMP + diphosphate</text>
        <dbReference type="Rhea" id="RHEA:14305"/>
        <dbReference type="Rhea" id="RHEA-COMP:9700"/>
        <dbReference type="Rhea" id="RHEA-COMP:9702"/>
        <dbReference type="ChEBI" id="CHEBI:30616"/>
        <dbReference type="ChEBI" id="CHEBI:33019"/>
        <dbReference type="ChEBI" id="CHEBI:60039"/>
        <dbReference type="ChEBI" id="CHEBI:78442"/>
        <dbReference type="ChEBI" id="CHEBI:78532"/>
        <dbReference type="ChEBI" id="CHEBI:456215"/>
        <dbReference type="EC" id="6.1.1.15"/>
    </reaction>
</comment>
<evidence type="ECO:0000256" key="2">
    <source>
        <dbReference type="ARBA" id="ARBA00022598"/>
    </source>
</evidence>
<dbReference type="InterPro" id="IPR006195">
    <property type="entry name" value="aa-tRNA-synth_II"/>
</dbReference>
<proteinExistence type="predicted"/>
<dbReference type="InterPro" id="IPR045864">
    <property type="entry name" value="aa-tRNA-synth_II/BPL/LPL"/>
</dbReference>
<dbReference type="KEGG" id="dpa:125504341"/>
<dbReference type="EC" id="6.1.1.15" evidence="1"/>
<dbReference type="Pfam" id="PF00587">
    <property type="entry name" value="tRNA-synt_2b"/>
    <property type="match status" value="1"/>
</dbReference>
<name>A0AAR5QH60_DENPD</name>
<dbReference type="PROSITE" id="PS50862">
    <property type="entry name" value="AA_TRNA_LIGASE_II"/>
    <property type="match status" value="1"/>
</dbReference>
<dbReference type="RefSeq" id="XP_048522148.1">
    <property type="nucleotide sequence ID" value="XM_048666191.1"/>
</dbReference>